<dbReference type="Proteomes" id="UP000292957">
    <property type="component" value="Unassembled WGS sequence"/>
</dbReference>
<evidence type="ECO:0000313" key="1">
    <source>
        <dbReference type="EMBL" id="TBU21744.1"/>
    </source>
</evidence>
<dbReference type="InterPro" id="IPR011333">
    <property type="entry name" value="SKP1/BTB/POZ_sf"/>
</dbReference>
<name>A0A4Q9M4C6_9APHY</name>
<evidence type="ECO:0008006" key="2">
    <source>
        <dbReference type="Google" id="ProtNLM"/>
    </source>
</evidence>
<dbReference type="EMBL" id="ML143579">
    <property type="protein sequence ID" value="TBU21744.1"/>
    <property type="molecule type" value="Genomic_DNA"/>
</dbReference>
<dbReference type="AlphaFoldDB" id="A0A4Q9M4C6"/>
<sequence>MPDETAAKQAPYRDPSVGDLILRSSDGVDFYVHGQRLGDVSPVFSGMISLPRNPSLPEREVVLVSEASGIWERLLPMCYLHEVPAIALGDMRQLWEAGRKYGLVGVMGWIQALLSNSSYLHSDPFVVYSLACVFGMAPLARLAAKHTLRFPEVPDIPEFAFINGRVVYHLYVYRKKCGIAAQAAVTHKTKGRSYLPEWCTEMKGIRSEISACSATCPLIQRSPELTSASFHVSKSGKSVGTTIYYREAWITYFQSLGDKLKDAPRGTLASIHTLLEPLISSSRKCSTCAGHAYSQAIAVAAEVEQRIDDAVSKVGFYRLSSCVPHDEISRMSYNRWNSLSNCEGQ</sequence>
<dbReference type="Gene3D" id="3.30.710.10">
    <property type="entry name" value="Potassium Channel Kv1.1, Chain A"/>
    <property type="match status" value="1"/>
</dbReference>
<organism evidence="1">
    <name type="scientific">Dichomitus squalens</name>
    <dbReference type="NCBI Taxonomy" id="114155"/>
    <lineage>
        <taxon>Eukaryota</taxon>
        <taxon>Fungi</taxon>
        <taxon>Dikarya</taxon>
        <taxon>Basidiomycota</taxon>
        <taxon>Agaricomycotina</taxon>
        <taxon>Agaricomycetes</taxon>
        <taxon>Polyporales</taxon>
        <taxon>Polyporaceae</taxon>
        <taxon>Dichomitus</taxon>
    </lineage>
</organism>
<gene>
    <name evidence="1" type="ORF">BD311DRAFT_800810</name>
</gene>
<proteinExistence type="predicted"/>
<accession>A0A4Q9M4C6</accession>
<dbReference type="OrthoDB" id="2797179at2759"/>
<protein>
    <recommendedName>
        <fullName evidence="2">BTB domain-containing protein</fullName>
    </recommendedName>
</protein>
<reference evidence="1" key="1">
    <citation type="submission" date="2019-01" db="EMBL/GenBank/DDBJ databases">
        <title>Draft genome sequences of three monokaryotic isolates of the white-rot basidiomycete fungus Dichomitus squalens.</title>
        <authorList>
            <consortium name="DOE Joint Genome Institute"/>
            <person name="Lopez S.C."/>
            <person name="Andreopoulos B."/>
            <person name="Pangilinan J."/>
            <person name="Lipzen A."/>
            <person name="Riley R."/>
            <person name="Ahrendt S."/>
            <person name="Ng V."/>
            <person name="Barry K."/>
            <person name="Daum C."/>
            <person name="Grigoriev I.V."/>
            <person name="Hilden K.S."/>
            <person name="Makela M.R."/>
            <person name="de Vries R.P."/>
        </authorList>
    </citation>
    <scope>NUCLEOTIDE SEQUENCE [LARGE SCALE GENOMIC DNA]</scope>
    <source>
        <strain evidence="1">OM18370.1</strain>
    </source>
</reference>